<dbReference type="GO" id="GO:0005739">
    <property type="term" value="C:mitochondrion"/>
    <property type="evidence" value="ECO:0007669"/>
    <property type="project" value="TreeGrafter"/>
</dbReference>
<dbReference type="STRING" id="686832.A0A0C2Z0X3"/>
<dbReference type="AlphaFoldDB" id="A0A0C2Z0X3"/>
<dbReference type="EMBL" id="KN831770">
    <property type="protein sequence ID" value="KIM46812.1"/>
    <property type="molecule type" value="Genomic_DNA"/>
</dbReference>
<evidence type="ECO:0000313" key="5">
    <source>
        <dbReference type="EMBL" id="KIM46812.1"/>
    </source>
</evidence>
<dbReference type="SUPFAM" id="SSF52540">
    <property type="entry name" value="P-loop containing nucleoside triphosphate hydrolases"/>
    <property type="match status" value="1"/>
</dbReference>
<evidence type="ECO:0000256" key="2">
    <source>
        <dbReference type="ARBA" id="ARBA00023134"/>
    </source>
</evidence>
<keyword evidence="2" id="KW-0342">GTP-binding</keyword>
<dbReference type="Gene3D" id="1.10.1580.10">
    <property type="match status" value="1"/>
</dbReference>
<proteinExistence type="predicted"/>
<feature type="domain" description="G" evidence="4">
    <location>
        <begin position="145"/>
        <end position="248"/>
    </location>
</feature>
<dbReference type="PANTHER" id="PTHR45782:SF4">
    <property type="entry name" value="MITOCHONDRIAL RIBOSOME-ASSOCIATED GTPASE 1"/>
    <property type="match status" value="1"/>
</dbReference>
<keyword evidence="6" id="KW-1185">Reference proteome</keyword>
<sequence length="407" mass="45753">MAGVRIPPPKSWYPGHMAKFTRILPALLKKTNVVLEIRDARLPLTSINRTLEGAMRQWRLERGWDPNNPGRRFFSVEACEHIVVLNKRDLVPEWGLEPFRKAMESKFPHQQLLLTCWKKARDVRNLMDVLVDIGKQYPHAMELNVLVLGMPNVGKSTLLNMLRHAGIKGPQAKAFRTSANPGLTQSLSTRLKISENPVVYAYDSPGIMVPFLGNGDEEAERGVKLALIAGIKEGLYNSEDLAAYLLDRLNILDPISPSYMSLLPPGSLPTADVEELLEGVAKRMGLLKRGEMDLARAAVYFVGWWRNQGGEGTDQRLPTSETQSWGFDFQWNLTPEDQLGGGRDHASIIQGKMEQIIEDYVVRTDREQADENNVSQTQLKKKAVQEEKERRRAKYMAKRAASGGGAR</sequence>
<evidence type="ECO:0000256" key="1">
    <source>
        <dbReference type="ARBA" id="ARBA00022741"/>
    </source>
</evidence>
<dbReference type="GO" id="GO:0005525">
    <property type="term" value="F:GTP binding"/>
    <property type="evidence" value="ECO:0007669"/>
    <property type="project" value="UniProtKB-KW"/>
</dbReference>
<dbReference type="GO" id="GO:0032543">
    <property type="term" value="P:mitochondrial translation"/>
    <property type="evidence" value="ECO:0007669"/>
    <property type="project" value="TreeGrafter"/>
</dbReference>
<dbReference type="InterPro" id="IPR006073">
    <property type="entry name" value="GTP-bd"/>
</dbReference>
<dbReference type="InterPro" id="IPR023179">
    <property type="entry name" value="GTP-bd_ortho_bundle_sf"/>
</dbReference>
<dbReference type="PANTHER" id="PTHR45782">
    <property type="entry name" value="MITOCHONDRIAL RIBOSOME-ASSOCIATED GTPASE 1"/>
    <property type="match status" value="1"/>
</dbReference>
<dbReference type="HOGENOM" id="CLU_011106_0_4_1"/>
<dbReference type="InterPro" id="IPR027417">
    <property type="entry name" value="P-loop_NTPase"/>
</dbReference>
<feature type="region of interest" description="Disordered" evidence="3">
    <location>
        <begin position="368"/>
        <end position="407"/>
    </location>
</feature>
<gene>
    <name evidence="5" type="ORF">M413DRAFT_440383</name>
</gene>
<accession>A0A0C2Z0X3</accession>
<protein>
    <recommendedName>
        <fullName evidence="4">G domain-containing protein</fullName>
    </recommendedName>
</protein>
<evidence type="ECO:0000256" key="3">
    <source>
        <dbReference type="SAM" id="MobiDB-lite"/>
    </source>
</evidence>
<dbReference type="GO" id="GO:0003924">
    <property type="term" value="F:GTPase activity"/>
    <property type="evidence" value="ECO:0007669"/>
    <property type="project" value="TreeGrafter"/>
</dbReference>
<dbReference type="Proteomes" id="UP000053424">
    <property type="component" value="Unassembled WGS sequence"/>
</dbReference>
<dbReference type="Pfam" id="PF01926">
    <property type="entry name" value="MMR_HSR1"/>
    <property type="match status" value="1"/>
</dbReference>
<organism evidence="5 6">
    <name type="scientific">Hebeloma cylindrosporum</name>
    <dbReference type="NCBI Taxonomy" id="76867"/>
    <lineage>
        <taxon>Eukaryota</taxon>
        <taxon>Fungi</taxon>
        <taxon>Dikarya</taxon>
        <taxon>Basidiomycota</taxon>
        <taxon>Agaricomycotina</taxon>
        <taxon>Agaricomycetes</taxon>
        <taxon>Agaricomycetidae</taxon>
        <taxon>Agaricales</taxon>
        <taxon>Agaricineae</taxon>
        <taxon>Hymenogastraceae</taxon>
        <taxon>Hebeloma</taxon>
    </lineage>
</organism>
<evidence type="ECO:0000313" key="6">
    <source>
        <dbReference type="Proteomes" id="UP000053424"/>
    </source>
</evidence>
<keyword evidence="1" id="KW-0547">Nucleotide-binding</keyword>
<reference evidence="5 6" key="1">
    <citation type="submission" date="2014-04" db="EMBL/GenBank/DDBJ databases">
        <authorList>
            <consortium name="DOE Joint Genome Institute"/>
            <person name="Kuo A."/>
            <person name="Gay G."/>
            <person name="Dore J."/>
            <person name="Kohler A."/>
            <person name="Nagy L.G."/>
            <person name="Floudas D."/>
            <person name="Copeland A."/>
            <person name="Barry K.W."/>
            <person name="Cichocki N."/>
            <person name="Veneault-Fourrey C."/>
            <person name="LaButti K."/>
            <person name="Lindquist E.A."/>
            <person name="Lipzen A."/>
            <person name="Lundell T."/>
            <person name="Morin E."/>
            <person name="Murat C."/>
            <person name="Sun H."/>
            <person name="Tunlid A."/>
            <person name="Henrissat B."/>
            <person name="Grigoriev I.V."/>
            <person name="Hibbett D.S."/>
            <person name="Martin F."/>
            <person name="Nordberg H.P."/>
            <person name="Cantor M.N."/>
            <person name="Hua S.X."/>
        </authorList>
    </citation>
    <scope>NUCLEOTIDE SEQUENCE [LARGE SCALE GENOMIC DNA]</scope>
    <source>
        <strain evidence="6">h7</strain>
    </source>
</reference>
<name>A0A0C2Z0X3_HEBCY</name>
<evidence type="ECO:0000259" key="4">
    <source>
        <dbReference type="Pfam" id="PF01926"/>
    </source>
</evidence>
<reference evidence="6" key="2">
    <citation type="submission" date="2015-01" db="EMBL/GenBank/DDBJ databases">
        <title>Evolutionary Origins and Diversification of the Mycorrhizal Mutualists.</title>
        <authorList>
            <consortium name="DOE Joint Genome Institute"/>
            <consortium name="Mycorrhizal Genomics Consortium"/>
            <person name="Kohler A."/>
            <person name="Kuo A."/>
            <person name="Nagy L.G."/>
            <person name="Floudas D."/>
            <person name="Copeland A."/>
            <person name="Barry K.W."/>
            <person name="Cichocki N."/>
            <person name="Veneault-Fourrey C."/>
            <person name="LaButti K."/>
            <person name="Lindquist E.A."/>
            <person name="Lipzen A."/>
            <person name="Lundell T."/>
            <person name="Morin E."/>
            <person name="Murat C."/>
            <person name="Riley R."/>
            <person name="Ohm R."/>
            <person name="Sun H."/>
            <person name="Tunlid A."/>
            <person name="Henrissat B."/>
            <person name="Grigoriev I.V."/>
            <person name="Hibbett D.S."/>
            <person name="Martin F."/>
        </authorList>
    </citation>
    <scope>NUCLEOTIDE SEQUENCE [LARGE SCALE GENOMIC DNA]</scope>
    <source>
        <strain evidence="6">h7</strain>
    </source>
</reference>
<dbReference type="OrthoDB" id="269151at2759"/>
<dbReference type="Gene3D" id="3.40.50.300">
    <property type="entry name" value="P-loop containing nucleotide triphosphate hydrolases"/>
    <property type="match status" value="1"/>
</dbReference>